<name>A0A9W8YKV8_9PEZI</name>
<feature type="domain" description="Protein kinase" evidence="1">
    <location>
        <begin position="1"/>
        <end position="274"/>
    </location>
</feature>
<evidence type="ECO:0000259" key="1">
    <source>
        <dbReference type="PROSITE" id="PS50011"/>
    </source>
</evidence>
<dbReference type="InterPro" id="IPR011009">
    <property type="entry name" value="Kinase-like_dom_sf"/>
</dbReference>
<dbReference type="Proteomes" id="UP001140453">
    <property type="component" value="Unassembled WGS sequence"/>
</dbReference>
<dbReference type="AlphaFoldDB" id="A0A9W8YKV8"/>
<reference evidence="2" key="1">
    <citation type="submission" date="2022-10" db="EMBL/GenBank/DDBJ databases">
        <title>Tapping the CABI collections for fungal endophytes: first genome assemblies for Collariella, Neodidymelliopsis, Ascochyta clinopodiicola, Didymella pomorum, Didymosphaeria variabile, Neocosmospora piperis and Neocucurbitaria cava.</title>
        <authorList>
            <person name="Hill R."/>
        </authorList>
    </citation>
    <scope>NUCLEOTIDE SEQUENCE</scope>
    <source>
        <strain evidence="2">IMI 355082</strain>
    </source>
</reference>
<evidence type="ECO:0000313" key="2">
    <source>
        <dbReference type="EMBL" id="KAJ4385428.1"/>
    </source>
</evidence>
<dbReference type="GO" id="GO:0004672">
    <property type="term" value="F:protein kinase activity"/>
    <property type="evidence" value="ECO:0007669"/>
    <property type="project" value="InterPro"/>
</dbReference>
<evidence type="ECO:0000313" key="3">
    <source>
        <dbReference type="Proteomes" id="UP001140453"/>
    </source>
</evidence>
<keyword evidence="3" id="KW-1185">Reference proteome</keyword>
<dbReference type="OrthoDB" id="4267316at2759"/>
<dbReference type="InterPro" id="IPR000719">
    <property type="entry name" value="Prot_kinase_dom"/>
</dbReference>
<dbReference type="GO" id="GO:0005524">
    <property type="term" value="F:ATP binding"/>
    <property type="evidence" value="ECO:0007669"/>
    <property type="project" value="InterPro"/>
</dbReference>
<dbReference type="SUPFAM" id="SSF56112">
    <property type="entry name" value="Protein kinase-like (PK-like)"/>
    <property type="match status" value="1"/>
</dbReference>
<dbReference type="Gene3D" id="3.90.1200.10">
    <property type="match status" value="1"/>
</dbReference>
<protein>
    <recommendedName>
        <fullName evidence="1">Protein kinase domain-containing protein</fullName>
    </recommendedName>
</protein>
<comment type="caution">
    <text evidence="2">The sequence shown here is derived from an EMBL/GenBank/DDBJ whole genome shotgun (WGS) entry which is preliminary data.</text>
</comment>
<sequence length="274" mass="31393">MLKVEASVVGDALIPDSLCRHANGISSLLAMSNSLPRPIATIAAKLYDPLYVDFDDYCPDPFHNCDAAFALETEAYRDYLQPLYGTHVPHFYGSYTINVPIPDDTRQQHSGVSTDELEKCAHSTRPVRAILYEYIPGVVLSQAMEGQVYSQSQRKEIMRALVTAESRARQLDVLVERDFHPRNVIVTSAEEGQPADIRLIDFGAAQCGQRREYEAHVPTTEPEPLSRIVERWRDYDDEWKDPSNLRYPFLDLVDWEWDEWLRLEYASQSQQNKP</sequence>
<proteinExistence type="predicted"/>
<accession>A0A9W8YKV8</accession>
<dbReference type="EMBL" id="JAPEVB010000007">
    <property type="protein sequence ID" value="KAJ4385428.1"/>
    <property type="molecule type" value="Genomic_DNA"/>
</dbReference>
<organism evidence="2 3">
    <name type="scientific">Gnomoniopsis smithogilvyi</name>
    <dbReference type="NCBI Taxonomy" id="1191159"/>
    <lineage>
        <taxon>Eukaryota</taxon>
        <taxon>Fungi</taxon>
        <taxon>Dikarya</taxon>
        <taxon>Ascomycota</taxon>
        <taxon>Pezizomycotina</taxon>
        <taxon>Sordariomycetes</taxon>
        <taxon>Sordariomycetidae</taxon>
        <taxon>Diaporthales</taxon>
        <taxon>Gnomoniaceae</taxon>
        <taxon>Gnomoniopsis</taxon>
    </lineage>
</organism>
<dbReference type="PROSITE" id="PS50011">
    <property type="entry name" value="PROTEIN_KINASE_DOM"/>
    <property type="match status" value="1"/>
</dbReference>
<gene>
    <name evidence="2" type="ORF">N0V93_009856</name>
</gene>